<feature type="region of interest" description="Disordered" evidence="1">
    <location>
        <begin position="349"/>
        <end position="368"/>
    </location>
</feature>
<feature type="region of interest" description="Disordered" evidence="1">
    <location>
        <begin position="277"/>
        <end position="313"/>
    </location>
</feature>
<evidence type="ECO:0000313" key="2">
    <source>
        <dbReference type="EMBL" id="KAG0256451.1"/>
    </source>
</evidence>
<evidence type="ECO:0000256" key="1">
    <source>
        <dbReference type="SAM" id="MobiDB-lite"/>
    </source>
</evidence>
<comment type="caution">
    <text evidence="2">The sequence shown here is derived from an EMBL/GenBank/DDBJ whole genome shotgun (WGS) entry which is preliminary data.</text>
</comment>
<name>A0A9P6PZJ9_9FUNG</name>
<evidence type="ECO:0000313" key="3">
    <source>
        <dbReference type="Proteomes" id="UP000726737"/>
    </source>
</evidence>
<proteinExistence type="predicted"/>
<protein>
    <submittedName>
        <fullName evidence="2">Uncharacterized protein</fullName>
    </submittedName>
</protein>
<keyword evidence="3" id="KW-1185">Reference proteome</keyword>
<feature type="compositionally biased region" description="Polar residues" evidence="1">
    <location>
        <begin position="277"/>
        <end position="289"/>
    </location>
</feature>
<feature type="compositionally biased region" description="Polar residues" evidence="1">
    <location>
        <begin position="401"/>
        <end position="428"/>
    </location>
</feature>
<organism evidence="2 3">
    <name type="scientific">Mortierella polycephala</name>
    <dbReference type="NCBI Taxonomy" id="41804"/>
    <lineage>
        <taxon>Eukaryota</taxon>
        <taxon>Fungi</taxon>
        <taxon>Fungi incertae sedis</taxon>
        <taxon>Mucoromycota</taxon>
        <taxon>Mortierellomycotina</taxon>
        <taxon>Mortierellomycetes</taxon>
        <taxon>Mortierellales</taxon>
        <taxon>Mortierellaceae</taxon>
        <taxon>Mortierella</taxon>
    </lineage>
</organism>
<gene>
    <name evidence="2" type="ORF">BG011_004497</name>
</gene>
<feature type="region of interest" description="Disordered" evidence="1">
    <location>
        <begin position="230"/>
        <end position="259"/>
    </location>
</feature>
<dbReference type="OrthoDB" id="5440at2759"/>
<dbReference type="EMBL" id="JAAAJA010000298">
    <property type="protein sequence ID" value="KAG0256451.1"/>
    <property type="molecule type" value="Genomic_DNA"/>
</dbReference>
<dbReference type="Proteomes" id="UP000726737">
    <property type="component" value="Unassembled WGS sequence"/>
</dbReference>
<dbReference type="AlphaFoldDB" id="A0A9P6PZJ9"/>
<accession>A0A9P6PZJ9</accession>
<sequence>MSTPPTASLPQAQLWETFRSDPSAADLYLPDTHIVFLPTGAGAATEKYVREFYHTGGFSHPKKLSVEEETVIHRTVGESSAVDEVAITVKFVSGAGGWLLPGVQPHHLEDLVITFPMVICASFAEGRIASVRYVWDNASVLKMARLIGSRQSWPIVADTQVDALRSPSRFRLNPFGNAISTAGSRPQIGISQIFGATPPISPTLNTAQAEQLAKKGHPALTSTLFNHLKEQPQQTPSDDKKPVANQWQQSVPEEERGAGWRADYVKSKGHPALTSTIFSQQPYTPSPTVTRPYKKTSHNIFGAPIETPKPKEIPTPAAEVFNQQEEPQSQGQEQSYTLEPSAIDEKLERDNQQQEELKEALVKSEHAQDLQKEIDAFEKLVIQQEEKREEQEQPAPLSPVSPISAQSPVRRTHPNYRTSFTIGGPSIN</sequence>
<reference evidence="2" key="1">
    <citation type="journal article" date="2020" name="Fungal Divers.">
        <title>Resolving the Mortierellaceae phylogeny through synthesis of multi-gene phylogenetics and phylogenomics.</title>
        <authorList>
            <person name="Vandepol N."/>
            <person name="Liber J."/>
            <person name="Desiro A."/>
            <person name="Na H."/>
            <person name="Kennedy M."/>
            <person name="Barry K."/>
            <person name="Grigoriev I.V."/>
            <person name="Miller A.N."/>
            <person name="O'Donnell K."/>
            <person name="Stajich J.E."/>
            <person name="Bonito G."/>
        </authorList>
    </citation>
    <scope>NUCLEOTIDE SEQUENCE</scope>
    <source>
        <strain evidence="2">KOD948</strain>
    </source>
</reference>
<feature type="region of interest" description="Disordered" evidence="1">
    <location>
        <begin position="382"/>
        <end position="428"/>
    </location>
</feature>
<feature type="compositionally biased region" description="Basic and acidic residues" evidence="1">
    <location>
        <begin position="382"/>
        <end position="391"/>
    </location>
</feature>